<sequence length="383" mass="39706">MASCVVCVKFSEKPGRPRLDGVDLGSAVAEFRQRVSSVFDIPATDINLVYCGKLMKDSDTLSGCGVKAGCTVYILRKKLPEPEVKPEPLDDNGIRQLLNALHAALLNPAHRQAVHKILTSPETIDNIIAATPGMATDHIAMSMLRDPQLLVQVADPDNVRRIVKAHPAIGHAVMHIAASVTEEAALSGRGGTLGQETPLDPAFFPDLTSDEEMETAEGGPSTSQGTGQRSRGQGGITTAQLTAALAAAGVGRQGNAGMMLRPFEGQVSSGGNQPSAPGQPANQGAAPSQGAGGGGGGAQSLLTADIFRQAMSQALQGAQTQRGRGPGDTTDGGTSAPPVQNFESQMQQLRDMGLTDDATNLRALQTTGGDLQSALHLILEGRL</sequence>
<evidence type="ECO:0000259" key="3">
    <source>
        <dbReference type="PROSITE" id="PS50053"/>
    </source>
</evidence>
<dbReference type="KEGG" id="spu:577207"/>
<evidence type="ECO:0000313" key="5">
    <source>
        <dbReference type="Proteomes" id="UP000007110"/>
    </source>
</evidence>
<feature type="region of interest" description="Disordered" evidence="1">
    <location>
        <begin position="315"/>
        <end position="340"/>
    </location>
</feature>
<dbReference type="PROSITE" id="PS50053">
    <property type="entry name" value="UBIQUITIN_2"/>
    <property type="match status" value="1"/>
</dbReference>
<dbReference type="GO" id="GO:0006511">
    <property type="term" value="P:ubiquitin-dependent protein catabolic process"/>
    <property type="evidence" value="ECO:0000318"/>
    <property type="project" value="GO_Central"/>
</dbReference>
<dbReference type="InterPro" id="IPR015496">
    <property type="entry name" value="Ubiquilin"/>
</dbReference>
<proteinExistence type="predicted"/>
<reference evidence="4" key="2">
    <citation type="submission" date="2021-01" db="UniProtKB">
        <authorList>
            <consortium name="EnsemblMetazoa"/>
        </authorList>
    </citation>
    <scope>IDENTIFICATION</scope>
</reference>
<dbReference type="SUPFAM" id="SSF54236">
    <property type="entry name" value="Ubiquitin-like"/>
    <property type="match status" value="1"/>
</dbReference>
<dbReference type="PANTHER" id="PTHR10677:SF25">
    <property type="entry name" value="UBIQUITIN-LIKE PROTEIN 7"/>
    <property type="match status" value="1"/>
</dbReference>
<dbReference type="CDD" id="cd17039">
    <property type="entry name" value="Ubl_ubiquitin_like"/>
    <property type="match status" value="1"/>
</dbReference>
<feature type="compositionally biased region" description="Low complexity" evidence="1">
    <location>
        <begin position="221"/>
        <end position="235"/>
    </location>
</feature>
<dbReference type="FunFam" id="3.10.20.90:FF:000631">
    <property type="entry name" value="Predicted protein"/>
    <property type="match status" value="1"/>
</dbReference>
<evidence type="ECO:0008006" key="6">
    <source>
        <dbReference type="Google" id="ProtNLM"/>
    </source>
</evidence>
<dbReference type="Gene3D" id="1.10.8.10">
    <property type="entry name" value="DNA helicase RuvA subunit, C-terminal domain"/>
    <property type="match status" value="1"/>
</dbReference>
<dbReference type="GeneID" id="577207"/>
<dbReference type="AlphaFoldDB" id="A0A7M7N758"/>
<dbReference type="InterPro" id="IPR015940">
    <property type="entry name" value="UBA"/>
</dbReference>
<feature type="region of interest" description="Disordered" evidence="1">
    <location>
        <begin position="187"/>
        <end position="206"/>
    </location>
</feature>
<name>A0A7M7N758_STRPU</name>
<accession>A0A7M7N758</accession>
<feature type="compositionally biased region" description="Low complexity" evidence="1">
    <location>
        <begin position="319"/>
        <end position="334"/>
    </location>
</feature>
<dbReference type="Proteomes" id="UP000007110">
    <property type="component" value="Unassembled WGS sequence"/>
</dbReference>
<evidence type="ECO:0000313" key="4">
    <source>
        <dbReference type="EnsemblMetazoa" id="XP_030832165"/>
    </source>
</evidence>
<dbReference type="PROSITE" id="PS50030">
    <property type="entry name" value="UBA"/>
    <property type="match status" value="1"/>
</dbReference>
<protein>
    <recommendedName>
        <fullName evidence="6">Ubiquitin-like protein 7</fullName>
    </recommendedName>
</protein>
<dbReference type="InterPro" id="IPR000626">
    <property type="entry name" value="Ubiquitin-like_dom"/>
</dbReference>
<dbReference type="EnsemblMetazoa" id="XM_030976305">
    <property type="protein sequence ID" value="XP_030832165"/>
    <property type="gene ID" value="LOC577207"/>
</dbReference>
<dbReference type="GO" id="GO:0005829">
    <property type="term" value="C:cytosol"/>
    <property type="evidence" value="ECO:0000318"/>
    <property type="project" value="GO_Central"/>
</dbReference>
<dbReference type="InterPro" id="IPR029071">
    <property type="entry name" value="Ubiquitin-like_domsf"/>
</dbReference>
<dbReference type="PANTHER" id="PTHR10677">
    <property type="entry name" value="UBIQUILIN"/>
    <property type="match status" value="1"/>
</dbReference>
<keyword evidence="5" id="KW-1185">Reference proteome</keyword>
<dbReference type="RefSeq" id="XP_030832165.1">
    <property type="nucleotide sequence ID" value="XM_030976305.1"/>
</dbReference>
<dbReference type="OMA" id="HAINLLM"/>
<dbReference type="InterPro" id="IPR009060">
    <property type="entry name" value="UBA-like_sf"/>
</dbReference>
<feature type="compositionally biased region" description="Low complexity" evidence="1">
    <location>
        <begin position="272"/>
        <end position="289"/>
    </location>
</feature>
<dbReference type="GO" id="GO:0031593">
    <property type="term" value="F:polyubiquitin modification-dependent protein binding"/>
    <property type="evidence" value="ECO:0000318"/>
    <property type="project" value="GO_Central"/>
</dbReference>
<dbReference type="CDD" id="cd14326">
    <property type="entry name" value="UBA_UBL7"/>
    <property type="match status" value="1"/>
</dbReference>
<dbReference type="OrthoDB" id="10016665at2759"/>
<feature type="domain" description="UBA" evidence="2">
    <location>
        <begin position="340"/>
        <end position="381"/>
    </location>
</feature>
<reference evidence="5" key="1">
    <citation type="submission" date="2015-02" db="EMBL/GenBank/DDBJ databases">
        <title>Genome sequencing for Strongylocentrotus purpuratus.</title>
        <authorList>
            <person name="Murali S."/>
            <person name="Liu Y."/>
            <person name="Vee V."/>
            <person name="English A."/>
            <person name="Wang M."/>
            <person name="Skinner E."/>
            <person name="Han Y."/>
            <person name="Muzny D.M."/>
            <person name="Worley K.C."/>
            <person name="Gibbs R.A."/>
        </authorList>
    </citation>
    <scope>NUCLEOTIDE SEQUENCE</scope>
</reference>
<dbReference type="InParanoid" id="A0A7M7N758"/>
<feature type="region of interest" description="Disordered" evidence="1">
    <location>
        <begin position="211"/>
        <end position="235"/>
    </location>
</feature>
<dbReference type="Pfam" id="PF00240">
    <property type="entry name" value="ubiquitin"/>
    <property type="match status" value="1"/>
</dbReference>
<dbReference type="SMART" id="SM00165">
    <property type="entry name" value="UBA"/>
    <property type="match status" value="1"/>
</dbReference>
<dbReference type="Gene3D" id="3.10.20.90">
    <property type="entry name" value="Phosphatidylinositol 3-kinase Catalytic Subunit, Chain A, domain 1"/>
    <property type="match status" value="1"/>
</dbReference>
<organism evidence="4 5">
    <name type="scientific">Strongylocentrotus purpuratus</name>
    <name type="common">Purple sea urchin</name>
    <dbReference type="NCBI Taxonomy" id="7668"/>
    <lineage>
        <taxon>Eukaryota</taxon>
        <taxon>Metazoa</taxon>
        <taxon>Echinodermata</taxon>
        <taxon>Eleutherozoa</taxon>
        <taxon>Echinozoa</taxon>
        <taxon>Echinoidea</taxon>
        <taxon>Euechinoidea</taxon>
        <taxon>Echinacea</taxon>
        <taxon>Camarodonta</taxon>
        <taxon>Echinidea</taxon>
        <taxon>Strongylocentrotidae</taxon>
        <taxon>Strongylocentrotus</taxon>
    </lineage>
</organism>
<evidence type="ECO:0000256" key="1">
    <source>
        <dbReference type="SAM" id="MobiDB-lite"/>
    </source>
</evidence>
<dbReference type="CTD" id="84993"/>
<feature type="domain" description="Ubiquitin-like" evidence="3">
    <location>
        <begin position="22"/>
        <end position="78"/>
    </location>
</feature>
<dbReference type="InterPro" id="IPR047878">
    <property type="entry name" value="UBL7_UBA"/>
</dbReference>
<evidence type="ECO:0000259" key="2">
    <source>
        <dbReference type="PROSITE" id="PS50030"/>
    </source>
</evidence>
<dbReference type="SUPFAM" id="SSF46934">
    <property type="entry name" value="UBA-like"/>
    <property type="match status" value="1"/>
</dbReference>
<feature type="region of interest" description="Disordered" evidence="1">
    <location>
        <begin position="262"/>
        <end position="299"/>
    </location>
</feature>